<protein>
    <recommendedName>
        <fullName evidence="5">Cell division cycle protein 123 homolog</fullName>
    </recommendedName>
</protein>
<feature type="compositionally biased region" description="Polar residues" evidence="2">
    <location>
        <begin position="72"/>
        <end position="81"/>
    </location>
</feature>
<feature type="region of interest" description="Disordered" evidence="2">
    <location>
        <begin position="72"/>
        <end position="118"/>
    </location>
</feature>
<dbReference type="PANTHER" id="PTHR15323:SF6">
    <property type="entry name" value="CELL DIVISION CYCLE PROTEIN 123 HOMOLOG"/>
    <property type="match status" value="1"/>
</dbReference>
<evidence type="ECO:0000313" key="4">
    <source>
        <dbReference type="Proteomes" id="UP000001064"/>
    </source>
</evidence>
<reference evidence="4" key="1">
    <citation type="journal article" date="2011" name="Genome Biol.">
        <title>Comparative genomics of the social amoebae Dictyostelium discoideum and Dictyostelium purpureum.</title>
        <authorList>
            <consortium name="US DOE Joint Genome Institute (JGI-PGF)"/>
            <person name="Sucgang R."/>
            <person name="Kuo A."/>
            <person name="Tian X."/>
            <person name="Salerno W."/>
            <person name="Parikh A."/>
            <person name="Feasley C.L."/>
            <person name="Dalin E."/>
            <person name="Tu H."/>
            <person name="Huang E."/>
            <person name="Barry K."/>
            <person name="Lindquist E."/>
            <person name="Shapiro H."/>
            <person name="Bruce D."/>
            <person name="Schmutz J."/>
            <person name="Salamov A."/>
            <person name="Fey P."/>
            <person name="Gaudet P."/>
            <person name="Anjard C."/>
            <person name="Babu M.M."/>
            <person name="Basu S."/>
            <person name="Bushmanova Y."/>
            <person name="van der Wel H."/>
            <person name="Katoh-Kurasawa M."/>
            <person name="Dinh C."/>
            <person name="Coutinho P.M."/>
            <person name="Saito T."/>
            <person name="Elias M."/>
            <person name="Schaap P."/>
            <person name="Kay R.R."/>
            <person name="Henrissat B."/>
            <person name="Eichinger L."/>
            <person name="Rivero F."/>
            <person name="Putnam N.H."/>
            <person name="West C.M."/>
            <person name="Loomis W.F."/>
            <person name="Chisholm R.L."/>
            <person name="Shaulsky G."/>
            <person name="Strassmann J.E."/>
            <person name="Queller D.C."/>
            <person name="Kuspa A."/>
            <person name="Grigoriev I.V."/>
        </authorList>
    </citation>
    <scope>NUCLEOTIDE SEQUENCE [LARGE SCALE GENOMIC DNA]</scope>
    <source>
        <strain evidence="4">QSDP1</strain>
    </source>
</reference>
<feature type="compositionally biased region" description="Acidic residues" evidence="2">
    <location>
        <begin position="93"/>
        <end position="110"/>
    </location>
</feature>
<dbReference type="Proteomes" id="UP000001064">
    <property type="component" value="Unassembled WGS sequence"/>
</dbReference>
<dbReference type="InterPro" id="IPR009772">
    <property type="entry name" value="CDC123"/>
</dbReference>
<dbReference type="FunCoup" id="F1A1M2">
    <property type="interactions" value="305"/>
</dbReference>
<evidence type="ECO:0008006" key="5">
    <source>
        <dbReference type="Google" id="ProtNLM"/>
    </source>
</evidence>
<dbReference type="OrthoDB" id="16522at2759"/>
<gene>
    <name evidence="3" type="ORF">DICPUDRAFT_158438</name>
</gene>
<evidence type="ECO:0000256" key="2">
    <source>
        <dbReference type="SAM" id="MobiDB-lite"/>
    </source>
</evidence>
<dbReference type="GeneID" id="10504881"/>
<accession>F1A1M2</accession>
<dbReference type="RefSeq" id="XP_003293568.1">
    <property type="nucleotide sequence ID" value="XM_003293520.1"/>
</dbReference>
<dbReference type="PANTHER" id="PTHR15323">
    <property type="entry name" value="D123 PROTEIN"/>
    <property type="match status" value="1"/>
</dbReference>
<dbReference type="KEGG" id="dpp:DICPUDRAFT_158438"/>
<dbReference type="VEuPathDB" id="AmoebaDB:DICPUDRAFT_158438"/>
<organism evidence="3 4">
    <name type="scientific">Dictyostelium purpureum</name>
    <name type="common">Slime mold</name>
    <dbReference type="NCBI Taxonomy" id="5786"/>
    <lineage>
        <taxon>Eukaryota</taxon>
        <taxon>Amoebozoa</taxon>
        <taxon>Evosea</taxon>
        <taxon>Eumycetozoa</taxon>
        <taxon>Dictyostelia</taxon>
        <taxon>Dictyosteliales</taxon>
        <taxon>Dictyosteliaceae</taxon>
        <taxon>Dictyostelium</taxon>
    </lineage>
</organism>
<proteinExistence type="inferred from homology"/>
<dbReference type="STRING" id="5786.F1A1M2"/>
<keyword evidence="4" id="KW-1185">Reference proteome</keyword>
<dbReference type="AlphaFoldDB" id="F1A1M2"/>
<dbReference type="eggNOG" id="KOG2983">
    <property type="taxonomic scope" value="Eukaryota"/>
</dbReference>
<name>F1A1M2_DICPU</name>
<evidence type="ECO:0000256" key="1">
    <source>
        <dbReference type="ARBA" id="ARBA00011047"/>
    </source>
</evidence>
<dbReference type="GO" id="GO:0005737">
    <property type="term" value="C:cytoplasm"/>
    <property type="evidence" value="ECO:0000318"/>
    <property type="project" value="GO_Central"/>
</dbReference>
<dbReference type="Pfam" id="PF07065">
    <property type="entry name" value="D123"/>
    <property type="match status" value="1"/>
</dbReference>
<dbReference type="OMA" id="TFPDPNF"/>
<dbReference type="InParanoid" id="F1A1M2"/>
<sequence length="377" mass="44301">MSATSTIDKFFENKKQCQFQNWYDKFKAVTFSSVIIPLPKIFIDYLQSDDFSFGNGDFPEFRVEDNDLLDDNNWSTPTTITKPDPKYYQSNSDNEEESDDDDDDDEEEEENSSKNKRVIKQTDFPELLDKIKTAIEKMGGTVIPKLNWSAPKDAIWMNTYNSLKCTTPTDIFLLLKSSDYINHDLLQYKIKEEEDDNTTTPFVLVLRKWQNLHPSMEFRCYVKDNKLIGISQRDTSTYFNFLKDKKDKILNAIINFYDNSIKEKFNSSSFTFDCYVTKDDKVWVIDFNPIHPSTESLLFLWDELFPELIEDDEESLQAKKEDPIKEITELEFRIVQDENSIKPNLSMKSRLPLELMNLSNSDNINELLQQFNDQNKK</sequence>
<dbReference type="EMBL" id="GL871378">
    <property type="protein sequence ID" value="EGC29907.1"/>
    <property type="molecule type" value="Genomic_DNA"/>
</dbReference>
<evidence type="ECO:0000313" key="3">
    <source>
        <dbReference type="EMBL" id="EGC29907.1"/>
    </source>
</evidence>
<comment type="similarity">
    <text evidence="1">Belongs to the CDC123 family.</text>
</comment>